<name>A0A834WTD3_9FABA</name>
<evidence type="ECO:0000313" key="1">
    <source>
        <dbReference type="EMBL" id="KAF7832025.1"/>
    </source>
</evidence>
<dbReference type="EMBL" id="JAAIUW010000005">
    <property type="protein sequence ID" value="KAF7832025.1"/>
    <property type="molecule type" value="Genomic_DNA"/>
</dbReference>
<sequence length="463" mass="52844">MEISEIRLRFDVRNMLIHDPRSSHAMTTPIGTSNPPQFANTTRTDVFDSLAQQVFCLVINEGFRDPTAISRPEYVKTCSKLLPFQDDSNWNIKSTPVFEIRLQFVVRNILRHDSRSSNAKKTPIGASKPLRFANTTRTDVFDALVLQVFCLVIREGHDPRSSHAKMTPIGASKPLRFANTRRTDLFDSLAQQVFCLVSEIRPRFVLRNILIDDPRSSHGMSTAIGASKPLRFANTMRTDVFDSLAQQVFCLVSEIRPRFVVQSTLRHDPRSSHAKNTPIGASRRVYEVRPRFVVRNMLIHDQRFSHAMAIAIGASKRLRFANTTRTVVVLRNLHELRGKRLVAQVSQTRRFALYLRTGVVLMLQMESPWHGRSVDHVLTYSRRPIVVGYQKPSGITRQKTCCASESNTSVRVVFVNHSGFDVPIGVVLAWEERGSCINIFWMTNRGRISETFTNYEAKYLLRK</sequence>
<evidence type="ECO:0000313" key="2">
    <source>
        <dbReference type="Proteomes" id="UP000634136"/>
    </source>
</evidence>
<reference evidence="1" key="1">
    <citation type="submission" date="2020-09" db="EMBL/GenBank/DDBJ databases">
        <title>Genome-Enabled Discovery of Anthraquinone Biosynthesis in Senna tora.</title>
        <authorList>
            <person name="Kang S.-H."/>
            <person name="Pandey R.P."/>
            <person name="Lee C.-M."/>
            <person name="Sim J.-S."/>
            <person name="Jeong J.-T."/>
            <person name="Choi B.-S."/>
            <person name="Jung M."/>
            <person name="Ginzburg D."/>
            <person name="Zhao K."/>
            <person name="Won S.Y."/>
            <person name="Oh T.-J."/>
            <person name="Yu Y."/>
            <person name="Kim N.-H."/>
            <person name="Lee O.R."/>
            <person name="Lee T.-H."/>
            <person name="Bashyal P."/>
            <person name="Kim T.-S."/>
            <person name="Lee W.-H."/>
            <person name="Kawkins C."/>
            <person name="Kim C.-K."/>
            <person name="Kim J.S."/>
            <person name="Ahn B.O."/>
            <person name="Rhee S.Y."/>
            <person name="Sohng J.K."/>
        </authorList>
    </citation>
    <scope>NUCLEOTIDE SEQUENCE</scope>
    <source>
        <tissue evidence="1">Leaf</tissue>
    </source>
</reference>
<dbReference type="Proteomes" id="UP000634136">
    <property type="component" value="Unassembled WGS sequence"/>
</dbReference>
<dbReference type="AlphaFoldDB" id="A0A834WTD3"/>
<organism evidence="1 2">
    <name type="scientific">Senna tora</name>
    <dbReference type="NCBI Taxonomy" id="362788"/>
    <lineage>
        <taxon>Eukaryota</taxon>
        <taxon>Viridiplantae</taxon>
        <taxon>Streptophyta</taxon>
        <taxon>Embryophyta</taxon>
        <taxon>Tracheophyta</taxon>
        <taxon>Spermatophyta</taxon>
        <taxon>Magnoliopsida</taxon>
        <taxon>eudicotyledons</taxon>
        <taxon>Gunneridae</taxon>
        <taxon>Pentapetalae</taxon>
        <taxon>rosids</taxon>
        <taxon>fabids</taxon>
        <taxon>Fabales</taxon>
        <taxon>Fabaceae</taxon>
        <taxon>Caesalpinioideae</taxon>
        <taxon>Cassia clade</taxon>
        <taxon>Senna</taxon>
    </lineage>
</organism>
<keyword evidence="2" id="KW-1185">Reference proteome</keyword>
<comment type="caution">
    <text evidence="1">The sequence shown here is derived from an EMBL/GenBank/DDBJ whole genome shotgun (WGS) entry which is preliminary data.</text>
</comment>
<gene>
    <name evidence="1" type="ORF">G2W53_014358</name>
</gene>
<proteinExistence type="predicted"/>
<protein>
    <submittedName>
        <fullName evidence="1">Uncharacterized protein</fullName>
    </submittedName>
</protein>
<accession>A0A834WTD3</accession>